<dbReference type="Proteomes" id="UP000887577">
    <property type="component" value="Unplaced"/>
</dbReference>
<dbReference type="SMART" id="SM00950">
    <property type="entry name" value="Piwi"/>
    <property type="match status" value="1"/>
</dbReference>
<feature type="compositionally biased region" description="Gly residues" evidence="2">
    <location>
        <begin position="55"/>
        <end position="81"/>
    </location>
</feature>
<protein>
    <submittedName>
        <fullName evidence="6">Piwi domain-containing protein</fullName>
    </submittedName>
</protein>
<dbReference type="AlphaFoldDB" id="A0A914Y6P7"/>
<dbReference type="SMART" id="SM00949">
    <property type="entry name" value="PAZ"/>
    <property type="match status" value="1"/>
</dbReference>
<dbReference type="Gene3D" id="3.30.420.10">
    <property type="entry name" value="Ribonuclease H-like superfamily/Ribonuclease H"/>
    <property type="match status" value="1"/>
</dbReference>
<sequence length="1002" mass="112949">MDRRRDFNSSGGRDRDNYGGGRRDYNGGGGYRSSRSGSSDSGNSANSNYSYSSREGGGGYRGGRGRGGGRGGGFGAPGGRSGADDSTTTKLPSREPELFSIPELGQLPPIPPRKEMIVRTNGYEIDTKNAKVAFQYDIRWTGENKKGKTFDMNSQTKDDVKLQHKQTALFSVFYTLIHSNKEFFGTIQGDEQFSYDCGSMFFTQTKLLKDDEHRTFDIEIDDFKQEAKDYYRQIVKASAEISFTREIRPDLLNGELENDRPAIQYLELVFSQAQRLSGNYLSFGNKFYEKKSSEEIDRTPLILKEGVTRSIRIIGDPADKKLMVQMVPTKTTFYDSRSVKSLIEHAIGGARLEDIFRGNKLKLGSNAIKNLCLRTTHLERNRNFIAYGLTSESAERITFELDGKKLSVADYFLQKYNIRLRYPQYPCVIQKRGKEDKNYFPIEVLRIPENQRVPKAKQGNDLNALIIRKCQMLPADNVEKIEKNREDAEILNSNGFIKNTGARVEPRQLVTAPARQLLTPSIVFKDTQKTLNCGVFGMQTNDKFVQPAAVRKLACVLASNQIDSRRAEDFVNNFLRRLELYGVRIDKHDLFDWSNPDRDSERLLDIVKQDYDFAFIIGDTDQLHHGMKHMELSTKMPTQHVRTRTVLKANNTLFDNLAFKFNLKAGGVNWALTSDPGLVTQLQNRDLLKSLMQNTLFFGIDLSHPLARADPNLKVENVDPSCVGFASNIFKGHANMAKGDFGYQDPQQHIVNAELLEAKFTAAINAYFRNSGQYPSWIVVYRAGLSEAEIQKIQSEEVPVLKSAIEKMKAQSAEFNSSAVRLTVIMSNEMSNFRLFKDQIDKRDKAPMQNVPSGTCVSERIVSRRVPSFLLVAQRALIGTARPAVFHILEGADAVPLEHVRYVTYCLCFSHGIVASPTKLPGPLVSAADLSKRARNNFRQHKYQGIEDTQSVGSGDAARYRQGQGDILTEDEKQAIRSRENAYFDDLNQALKAAIEDGRFWA</sequence>
<dbReference type="PANTHER" id="PTHR22891">
    <property type="entry name" value="EUKARYOTIC TRANSLATION INITIATION FACTOR 2C"/>
    <property type="match status" value="1"/>
</dbReference>
<dbReference type="CDD" id="cd02846">
    <property type="entry name" value="PAZ_argonaute_like"/>
    <property type="match status" value="1"/>
</dbReference>
<dbReference type="InterPro" id="IPR036397">
    <property type="entry name" value="RNaseH_sf"/>
</dbReference>
<dbReference type="GO" id="GO:0003723">
    <property type="term" value="F:RNA binding"/>
    <property type="evidence" value="ECO:0007669"/>
    <property type="project" value="InterPro"/>
</dbReference>
<reference evidence="6" key="1">
    <citation type="submission" date="2022-11" db="UniProtKB">
        <authorList>
            <consortium name="WormBaseParasite"/>
        </authorList>
    </citation>
    <scope>IDENTIFICATION</scope>
</reference>
<evidence type="ECO:0000256" key="1">
    <source>
        <dbReference type="RuleBase" id="RU361178"/>
    </source>
</evidence>
<organism evidence="5 6">
    <name type="scientific">Panagrolaimus superbus</name>
    <dbReference type="NCBI Taxonomy" id="310955"/>
    <lineage>
        <taxon>Eukaryota</taxon>
        <taxon>Metazoa</taxon>
        <taxon>Ecdysozoa</taxon>
        <taxon>Nematoda</taxon>
        <taxon>Chromadorea</taxon>
        <taxon>Rhabditida</taxon>
        <taxon>Tylenchina</taxon>
        <taxon>Panagrolaimomorpha</taxon>
        <taxon>Panagrolaimoidea</taxon>
        <taxon>Panagrolaimidae</taxon>
        <taxon>Panagrolaimus</taxon>
    </lineage>
</organism>
<evidence type="ECO:0000313" key="6">
    <source>
        <dbReference type="WBParaSite" id="PSU_v2.g15875.t1"/>
    </source>
</evidence>
<dbReference type="InterPro" id="IPR012337">
    <property type="entry name" value="RNaseH-like_sf"/>
</dbReference>
<dbReference type="InterPro" id="IPR003165">
    <property type="entry name" value="Piwi"/>
</dbReference>
<evidence type="ECO:0000313" key="5">
    <source>
        <dbReference type="Proteomes" id="UP000887577"/>
    </source>
</evidence>
<dbReference type="SUPFAM" id="SSF53098">
    <property type="entry name" value="Ribonuclease H-like"/>
    <property type="match status" value="1"/>
</dbReference>
<evidence type="ECO:0000259" key="3">
    <source>
        <dbReference type="PROSITE" id="PS50821"/>
    </source>
</evidence>
<dbReference type="Gene3D" id="2.170.260.10">
    <property type="entry name" value="paz domain"/>
    <property type="match status" value="1"/>
</dbReference>
<feature type="domain" description="PAZ" evidence="3">
    <location>
        <begin position="351"/>
        <end position="449"/>
    </location>
</feature>
<comment type="similarity">
    <text evidence="1">Belongs to the argonaute family.</text>
</comment>
<proteinExistence type="inferred from homology"/>
<dbReference type="Pfam" id="PF02171">
    <property type="entry name" value="Piwi"/>
    <property type="match status" value="1"/>
</dbReference>
<feature type="domain" description="Piwi" evidence="4">
    <location>
        <begin position="612"/>
        <end position="939"/>
    </location>
</feature>
<dbReference type="PROSITE" id="PS50821">
    <property type="entry name" value="PAZ"/>
    <property type="match status" value="1"/>
</dbReference>
<feature type="compositionally biased region" description="Basic and acidic residues" evidence="2">
    <location>
        <begin position="1"/>
        <end position="25"/>
    </location>
</feature>
<dbReference type="SUPFAM" id="SSF101690">
    <property type="entry name" value="PAZ domain"/>
    <property type="match status" value="1"/>
</dbReference>
<name>A0A914Y6P7_9BILA</name>
<dbReference type="PROSITE" id="PS50822">
    <property type="entry name" value="PIWI"/>
    <property type="match status" value="1"/>
</dbReference>
<keyword evidence="5" id="KW-1185">Reference proteome</keyword>
<dbReference type="WBParaSite" id="PSU_v2.g15875.t1">
    <property type="protein sequence ID" value="PSU_v2.g15875.t1"/>
    <property type="gene ID" value="PSU_v2.g15875"/>
</dbReference>
<dbReference type="Gene3D" id="3.40.50.2300">
    <property type="match status" value="1"/>
</dbReference>
<feature type="compositionally biased region" description="Low complexity" evidence="2">
    <location>
        <begin position="32"/>
        <end position="54"/>
    </location>
</feature>
<feature type="region of interest" description="Disordered" evidence="2">
    <location>
        <begin position="1"/>
        <end position="113"/>
    </location>
</feature>
<evidence type="ECO:0000259" key="4">
    <source>
        <dbReference type="PROSITE" id="PS50822"/>
    </source>
</evidence>
<evidence type="ECO:0000256" key="2">
    <source>
        <dbReference type="SAM" id="MobiDB-lite"/>
    </source>
</evidence>
<dbReference type="InterPro" id="IPR003100">
    <property type="entry name" value="PAZ_dom"/>
</dbReference>
<dbReference type="InterPro" id="IPR036085">
    <property type="entry name" value="PAZ_dom_sf"/>
</dbReference>
<dbReference type="Pfam" id="PF02170">
    <property type="entry name" value="PAZ"/>
    <property type="match status" value="1"/>
</dbReference>
<accession>A0A914Y6P7</accession>